<geneLocation type="plasmid" evidence="2 3">
    <name>pACP4.3</name>
</geneLocation>
<name>A0A240UK57_9BURK</name>
<dbReference type="Proteomes" id="UP000194440">
    <property type="component" value="Plasmid pACP4.3"/>
</dbReference>
<evidence type="ECO:0000256" key="1">
    <source>
        <dbReference type="SAM" id="Phobius"/>
    </source>
</evidence>
<evidence type="ECO:0000313" key="2">
    <source>
        <dbReference type="EMBL" id="ART61506.1"/>
    </source>
</evidence>
<feature type="transmembrane region" description="Helical" evidence="1">
    <location>
        <begin position="34"/>
        <end position="54"/>
    </location>
</feature>
<sequence length="67" mass="7364">MELVAQLAGPIIETFGGLVKWQRSTQMCTPQSHAFLYVLLASWGVIAVAGIQLWRKVIRTSPKAVPV</sequence>
<keyword evidence="3" id="KW-1185">Reference proteome</keyword>
<organism evidence="2 3">
    <name type="scientific">Acidovorax carolinensis</name>
    <dbReference type="NCBI Taxonomy" id="553814"/>
    <lineage>
        <taxon>Bacteria</taxon>
        <taxon>Pseudomonadati</taxon>
        <taxon>Pseudomonadota</taxon>
        <taxon>Betaproteobacteria</taxon>
        <taxon>Burkholderiales</taxon>
        <taxon>Comamonadaceae</taxon>
        <taxon>Acidovorax</taxon>
    </lineage>
</organism>
<keyword evidence="1" id="KW-0472">Membrane</keyword>
<dbReference type="AlphaFoldDB" id="A0A240UK57"/>
<keyword evidence="2" id="KW-0614">Plasmid</keyword>
<gene>
    <name evidence="2" type="ORF">CBP36_21300</name>
</gene>
<dbReference type="KEGG" id="acip:CBP36_21300"/>
<reference evidence="2" key="1">
    <citation type="submission" date="2017-05" db="EMBL/GenBank/DDBJ databases">
        <title>Polyphasic characterization of four soil-derived phenanthrene-degrading Acidovorax strains and proposal of Acidovorax phenanthrenivorans sp. nov.</title>
        <authorList>
            <person name="Singleton D."/>
            <person name="Lee J."/>
            <person name="Dickey A.N."/>
            <person name="Stroud A."/>
            <person name="Scholl E.H."/>
            <person name="Wright F.A."/>
            <person name="Aitken M.D."/>
        </authorList>
    </citation>
    <scope>NUCLEOTIDE SEQUENCE</scope>
    <source>
        <strain evidence="2">P4</strain>
        <plasmid evidence="2">pACP4.3</plasmid>
    </source>
</reference>
<keyword evidence="1" id="KW-0812">Transmembrane</keyword>
<keyword evidence="1" id="KW-1133">Transmembrane helix</keyword>
<accession>A0A240UK57</accession>
<proteinExistence type="predicted"/>
<dbReference type="EMBL" id="CP021369">
    <property type="protein sequence ID" value="ART61506.1"/>
    <property type="molecule type" value="Genomic_DNA"/>
</dbReference>
<protein>
    <submittedName>
        <fullName evidence="2">Uncharacterized protein</fullName>
    </submittedName>
</protein>
<evidence type="ECO:0000313" key="3">
    <source>
        <dbReference type="Proteomes" id="UP000194440"/>
    </source>
</evidence>